<accession>A0ACC0Q9N3</accession>
<comment type="caution">
    <text evidence="1">The sequence shown here is derived from an EMBL/GenBank/DDBJ whole genome shotgun (WGS) entry which is preliminary data.</text>
</comment>
<reference evidence="1" key="1">
    <citation type="submission" date="2022-02" db="EMBL/GenBank/DDBJ databases">
        <title>Plant Genome Project.</title>
        <authorList>
            <person name="Zhang R.-G."/>
        </authorList>
    </citation>
    <scope>NUCLEOTIDE SEQUENCE</scope>
    <source>
        <strain evidence="1">AT1</strain>
    </source>
</reference>
<protein>
    <submittedName>
        <fullName evidence="1">Uncharacterized protein</fullName>
    </submittedName>
</protein>
<proteinExistence type="predicted"/>
<keyword evidence="2" id="KW-1185">Reference proteome</keyword>
<evidence type="ECO:0000313" key="1">
    <source>
        <dbReference type="EMBL" id="KAI8574777.1"/>
    </source>
</evidence>
<name>A0ACC0Q9N3_RHOML</name>
<dbReference type="Proteomes" id="UP001062846">
    <property type="component" value="Chromosome 1"/>
</dbReference>
<sequence>MALVRRFDEVAKITVFFVGLAALLFCGRADLGPTVFDVTKYGATGDGESENAQAFIQAWNAACQSNGAAKVLIPPGTYLSGEVFFVGPCNCPKPIIVEVRGTVLAQTDLSEYPNGQWFSVADVDGLVVTGAGTGTFNGQGEASWQYDSCGRQTVCNSPLPPSIGFSNVSNTILDGVKLVNSKGINIKVTDSHNLTFQNIDITAPSNSPNTDGIHISNSDRITVKSCNIATGDDCISKGEGATNIVISAGRCTPGLGAGPLLH</sequence>
<gene>
    <name evidence="1" type="ORF">RHMOL_Rhmol01G0380400</name>
</gene>
<dbReference type="EMBL" id="CM046388">
    <property type="protein sequence ID" value="KAI8574777.1"/>
    <property type="molecule type" value="Genomic_DNA"/>
</dbReference>
<organism evidence="1 2">
    <name type="scientific">Rhododendron molle</name>
    <name type="common">Chinese azalea</name>
    <name type="synonym">Azalea mollis</name>
    <dbReference type="NCBI Taxonomy" id="49168"/>
    <lineage>
        <taxon>Eukaryota</taxon>
        <taxon>Viridiplantae</taxon>
        <taxon>Streptophyta</taxon>
        <taxon>Embryophyta</taxon>
        <taxon>Tracheophyta</taxon>
        <taxon>Spermatophyta</taxon>
        <taxon>Magnoliopsida</taxon>
        <taxon>eudicotyledons</taxon>
        <taxon>Gunneridae</taxon>
        <taxon>Pentapetalae</taxon>
        <taxon>asterids</taxon>
        <taxon>Ericales</taxon>
        <taxon>Ericaceae</taxon>
        <taxon>Ericoideae</taxon>
        <taxon>Rhodoreae</taxon>
        <taxon>Rhododendron</taxon>
    </lineage>
</organism>
<evidence type="ECO:0000313" key="2">
    <source>
        <dbReference type="Proteomes" id="UP001062846"/>
    </source>
</evidence>